<accession>A0A0F9LK46</accession>
<protein>
    <submittedName>
        <fullName evidence="1">Uncharacterized protein</fullName>
    </submittedName>
</protein>
<evidence type="ECO:0000313" key="1">
    <source>
        <dbReference type="EMBL" id="KKM64620.1"/>
    </source>
</evidence>
<reference evidence="1" key="1">
    <citation type="journal article" date="2015" name="Nature">
        <title>Complex archaea that bridge the gap between prokaryotes and eukaryotes.</title>
        <authorList>
            <person name="Spang A."/>
            <person name="Saw J.H."/>
            <person name="Jorgensen S.L."/>
            <person name="Zaremba-Niedzwiedzka K."/>
            <person name="Martijn J."/>
            <person name="Lind A.E."/>
            <person name="van Eijk R."/>
            <person name="Schleper C."/>
            <person name="Guy L."/>
            <person name="Ettema T.J."/>
        </authorList>
    </citation>
    <scope>NUCLEOTIDE SEQUENCE</scope>
</reference>
<name>A0A0F9LK46_9ZZZZ</name>
<dbReference type="EMBL" id="LAZR01010866">
    <property type="protein sequence ID" value="KKM64620.1"/>
    <property type="molecule type" value="Genomic_DNA"/>
</dbReference>
<proteinExistence type="predicted"/>
<organism evidence="1">
    <name type="scientific">marine sediment metagenome</name>
    <dbReference type="NCBI Taxonomy" id="412755"/>
    <lineage>
        <taxon>unclassified sequences</taxon>
        <taxon>metagenomes</taxon>
        <taxon>ecological metagenomes</taxon>
    </lineage>
</organism>
<gene>
    <name evidence="1" type="ORF">LCGC14_1499600</name>
</gene>
<dbReference type="AlphaFoldDB" id="A0A0F9LK46"/>
<comment type="caution">
    <text evidence="1">The sequence shown here is derived from an EMBL/GenBank/DDBJ whole genome shotgun (WGS) entry which is preliminary data.</text>
</comment>
<sequence>MDTHKYTDKELLDFLQEQTELSQYTGRVIFRTSIYGRGWRLHETSRESAVPDVRDAIARAINMVETVNPAE</sequence>